<name>A0AA36APF7_OCTVU</name>
<organism evidence="1 2">
    <name type="scientific">Octopus vulgaris</name>
    <name type="common">Common octopus</name>
    <dbReference type="NCBI Taxonomy" id="6645"/>
    <lineage>
        <taxon>Eukaryota</taxon>
        <taxon>Metazoa</taxon>
        <taxon>Spiralia</taxon>
        <taxon>Lophotrochozoa</taxon>
        <taxon>Mollusca</taxon>
        <taxon>Cephalopoda</taxon>
        <taxon>Coleoidea</taxon>
        <taxon>Octopodiformes</taxon>
        <taxon>Octopoda</taxon>
        <taxon>Incirrata</taxon>
        <taxon>Octopodidae</taxon>
        <taxon>Octopus</taxon>
    </lineage>
</organism>
<reference evidence="1" key="1">
    <citation type="submission" date="2023-08" db="EMBL/GenBank/DDBJ databases">
        <authorList>
            <person name="Alioto T."/>
            <person name="Alioto T."/>
            <person name="Gomez Garrido J."/>
        </authorList>
    </citation>
    <scope>NUCLEOTIDE SEQUENCE</scope>
</reference>
<keyword evidence="2" id="KW-1185">Reference proteome</keyword>
<dbReference type="EMBL" id="OX597816">
    <property type="protein sequence ID" value="CAI9719920.1"/>
    <property type="molecule type" value="Genomic_DNA"/>
</dbReference>
<accession>A0AA36APF7</accession>
<protein>
    <submittedName>
        <fullName evidence="1">Uncharacterized protein</fullName>
    </submittedName>
</protein>
<gene>
    <name evidence="1" type="ORF">OCTVUL_1B014380</name>
</gene>
<evidence type="ECO:0000313" key="1">
    <source>
        <dbReference type="EMBL" id="CAI9719920.1"/>
    </source>
</evidence>
<evidence type="ECO:0000313" key="2">
    <source>
        <dbReference type="Proteomes" id="UP001162480"/>
    </source>
</evidence>
<sequence length="87" mass="9693">MERSILLHGQLLVSHISCSNLHPGEDIAVLSHCDATTQKTAAQIGMELGARKDHNLNEQLYFTLNQRILSSYDIVNINVLSEIHKAL</sequence>
<proteinExistence type="predicted"/>
<dbReference type="Proteomes" id="UP001162480">
    <property type="component" value="Chromosome 3"/>
</dbReference>
<dbReference type="AlphaFoldDB" id="A0AA36APF7"/>